<dbReference type="Ensembl" id="ENSPCET00000007383.1">
    <property type="protein sequence ID" value="ENSPCEP00000007131.1"/>
    <property type="gene ID" value="ENSPCEG00000005725.1"/>
</dbReference>
<feature type="transmembrane region" description="Helical" evidence="1">
    <location>
        <begin position="12"/>
        <end position="34"/>
    </location>
</feature>
<dbReference type="AlphaFoldDB" id="A0A8C8RKK4"/>
<keyword evidence="1" id="KW-1133">Transmembrane helix</keyword>
<sequence length="78" mass="8511">MSWTIPSPFSVLIELVFTSLPVFLKLVLSLMVAAGGSSGTTAFRSVTDSCPKLRIIIKTLSNPSNSLRYTKTLLSFQM</sequence>
<organism evidence="2 3">
    <name type="scientific">Pelusios castaneus</name>
    <name type="common">West African mud turtle</name>
    <dbReference type="NCBI Taxonomy" id="367368"/>
    <lineage>
        <taxon>Eukaryota</taxon>
        <taxon>Metazoa</taxon>
        <taxon>Chordata</taxon>
        <taxon>Craniata</taxon>
        <taxon>Vertebrata</taxon>
        <taxon>Euteleostomi</taxon>
        <taxon>Archelosauria</taxon>
        <taxon>Testudinata</taxon>
        <taxon>Testudines</taxon>
        <taxon>Pleurodira</taxon>
        <taxon>Pelomedusidae</taxon>
        <taxon>Pelusios</taxon>
    </lineage>
</organism>
<keyword evidence="1" id="KW-0472">Membrane</keyword>
<evidence type="ECO:0000313" key="3">
    <source>
        <dbReference type="Proteomes" id="UP000694393"/>
    </source>
</evidence>
<reference evidence="2" key="2">
    <citation type="submission" date="2025-09" db="UniProtKB">
        <authorList>
            <consortium name="Ensembl"/>
        </authorList>
    </citation>
    <scope>IDENTIFICATION</scope>
</reference>
<dbReference type="Proteomes" id="UP000694393">
    <property type="component" value="Unplaced"/>
</dbReference>
<keyword evidence="3" id="KW-1185">Reference proteome</keyword>
<proteinExistence type="predicted"/>
<evidence type="ECO:0000313" key="2">
    <source>
        <dbReference type="Ensembl" id="ENSPCEP00000007131.1"/>
    </source>
</evidence>
<accession>A0A8C8RKK4</accession>
<reference evidence="2" key="1">
    <citation type="submission" date="2025-08" db="UniProtKB">
        <authorList>
            <consortium name="Ensembl"/>
        </authorList>
    </citation>
    <scope>IDENTIFICATION</scope>
</reference>
<evidence type="ECO:0000256" key="1">
    <source>
        <dbReference type="SAM" id="Phobius"/>
    </source>
</evidence>
<name>A0A8C8RKK4_9SAUR</name>
<keyword evidence="1" id="KW-0812">Transmembrane</keyword>
<protein>
    <submittedName>
        <fullName evidence="2">Uncharacterized protein</fullName>
    </submittedName>
</protein>